<dbReference type="AlphaFoldDB" id="A0A412W589"/>
<proteinExistence type="predicted"/>
<sequence length="84" mass="9825">MFLYEKTAILIGIMRHIESHMHKSINQRVLLLGRYSIIGWKPSIGWKSFDLQNICVNMYAANKHCGILLTNQNLIVLFMLIFLF</sequence>
<evidence type="ECO:0000313" key="1">
    <source>
        <dbReference type="EMBL" id="RGV19013.1"/>
    </source>
</evidence>
<protein>
    <submittedName>
        <fullName evidence="1">Uncharacterized protein</fullName>
    </submittedName>
</protein>
<accession>A0A412W589</accession>
<comment type="caution">
    <text evidence="1">The sequence shown here is derived from an EMBL/GenBank/DDBJ whole genome shotgun (WGS) entry which is preliminary data.</text>
</comment>
<reference evidence="1 2" key="1">
    <citation type="submission" date="2018-08" db="EMBL/GenBank/DDBJ databases">
        <title>A genome reference for cultivated species of the human gut microbiota.</title>
        <authorList>
            <person name="Zou Y."/>
            <person name="Xue W."/>
            <person name="Luo G."/>
        </authorList>
    </citation>
    <scope>NUCLEOTIDE SEQUENCE [LARGE SCALE GENOMIC DNA]</scope>
    <source>
        <strain evidence="1 2">AF14-7</strain>
    </source>
</reference>
<organism evidence="1 2">
    <name type="scientific">Bacteroides xylanisolvens</name>
    <dbReference type="NCBI Taxonomy" id="371601"/>
    <lineage>
        <taxon>Bacteria</taxon>
        <taxon>Pseudomonadati</taxon>
        <taxon>Bacteroidota</taxon>
        <taxon>Bacteroidia</taxon>
        <taxon>Bacteroidales</taxon>
        <taxon>Bacteroidaceae</taxon>
        <taxon>Bacteroides</taxon>
    </lineage>
</organism>
<evidence type="ECO:0000313" key="2">
    <source>
        <dbReference type="Proteomes" id="UP000283369"/>
    </source>
</evidence>
<name>A0A412W589_9BACE</name>
<gene>
    <name evidence="1" type="ORF">DWW25_01540</name>
</gene>
<dbReference type="EMBL" id="QRYV01000002">
    <property type="protein sequence ID" value="RGV19013.1"/>
    <property type="molecule type" value="Genomic_DNA"/>
</dbReference>
<dbReference type="Proteomes" id="UP000283369">
    <property type="component" value="Unassembled WGS sequence"/>
</dbReference>